<keyword evidence="6" id="KW-0732">Signal</keyword>
<gene>
    <name evidence="17" type="ORF">GCM10007036_17550</name>
</gene>
<protein>
    <submittedName>
        <fullName evidence="17">TonB-dependent receptor</fullName>
    </submittedName>
</protein>
<keyword evidence="4 12" id="KW-1134">Transmembrane beta strand</keyword>
<dbReference type="NCBIfam" id="TIGR01783">
    <property type="entry name" value="TonB-siderophor"/>
    <property type="match status" value="1"/>
</dbReference>
<evidence type="ECO:0000256" key="6">
    <source>
        <dbReference type="ARBA" id="ARBA00022729"/>
    </source>
</evidence>
<name>A0A917I6L2_9HYPH</name>
<dbReference type="InterPro" id="IPR012910">
    <property type="entry name" value="Plug_dom"/>
</dbReference>
<dbReference type="GO" id="GO:0015891">
    <property type="term" value="P:siderophore transport"/>
    <property type="evidence" value="ECO:0007669"/>
    <property type="project" value="InterPro"/>
</dbReference>
<evidence type="ECO:0000256" key="4">
    <source>
        <dbReference type="ARBA" id="ARBA00022452"/>
    </source>
</evidence>
<evidence type="ECO:0000259" key="15">
    <source>
        <dbReference type="Pfam" id="PF00593"/>
    </source>
</evidence>
<dbReference type="PANTHER" id="PTHR32552">
    <property type="entry name" value="FERRICHROME IRON RECEPTOR-RELATED"/>
    <property type="match status" value="1"/>
</dbReference>
<reference evidence="17" key="2">
    <citation type="submission" date="2020-09" db="EMBL/GenBank/DDBJ databases">
        <authorList>
            <person name="Sun Q."/>
            <person name="Zhou Y."/>
        </authorList>
    </citation>
    <scope>NUCLEOTIDE SEQUENCE</scope>
    <source>
        <strain evidence="17">CGMCC 1.12214</strain>
    </source>
</reference>
<feature type="compositionally biased region" description="Low complexity" evidence="14">
    <location>
        <begin position="44"/>
        <end position="61"/>
    </location>
</feature>
<evidence type="ECO:0000256" key="10">
    <source>
        <dbReference type="ARBA" id="ARBA00023170"/>
    </source>
</evidence>
<dbReference type="InterPro" id="IPR010105">
    <property type="entry name" value="TonB_sidphr_rcpt"/>
</dbReference>
<feature type="region of interest" description="Disordered" evidence="14">
    <location>
        <begin position="1"/>
        <end position="30"/>
    </location>
</feature>
<comment type="subcellular location">
    <subcellularLocation>
        <location evidence="1 12">Cell outer membrane</location>
        <topology evidence="1 12">Multi-pass membrane protein</topology>
    </subcellularLocation>
</comment>
<dbReference type="RefSeq" id="WP_188517253.1">
    <property type="nucleotide sequence ID" value="NZ_BMES01000001.1"/>
</dbReference>
<evidence type="ECO:0000256" key="8">
    <source>
        <dbReference type="ARBA" id="ARBA00023077"/>
    </source>
</evidence>
<keyword evidence="18" id="KW-1185">Reference proteome</keyword>
<evidence type="ECO:0000256" key="1">
    <source>
        <dbReference type="ARBA" id="ARBA00004571"/>
    </source>
</evidence>
<evidence type="ECO:0000256" key="11">
    <source>
        <dbReference type="ARBA" id="ARBA00023237"/>
    </source>
</evidence>
<dbReference type="GO" id="GO:0038023">
    <property type="term" value="F:signaling receptor activity"/>
    <property type="evidence" value="ECO:0007669"/>
    <property type="project" value="InterPro"/>
</dbReference>
<dbReference type="Pfam" id="PF07715">
    <property type="entry name" value="Plug"/>
    <property type="match status" value="1"/>
</dbReference>
<evidence type="ECO:0000256" key="3">
    <source>
        <dbReference type="ARBA" id="ARBA00022448"/>
    </source>
</evidence>
<keyword evidence="5 12" id="KW-0812">Transmembrane</keyword>
<dbReference type="FunFam" id="2.170.130.10:FF:000001">
    <property type="entry name" value="Catecholate siderophore TonB-dependent receptor"/>
    <property type="match status" value="1"/>
</dbReference>
<dbReference type="Gene3D" id="2.170.130.10">
    <property type="entry name" value="TonB-dependent receptor, plug domain"/>
    <property type="match status" value="1"/>
</dbReference>
<dbReference type="GO" id="GO:0015344">
    <property type="term" value="F:siderophore uptake transmembrane transporter activity"/>
    <property type="evidence" value="ECO:0007669"/>
    <property type="project" value="TreeGrafter"/>
</dbReference>
<keyword evidence="11 12" id="KW-0998">Cell outer membrane</keyword>
<comment type="caution">
    <text evidence="17">The sequence shown here is derived from an EMBL/GenBank/DDBJ whole genome shotgun (WGS) entry which is preliminary data.</text>
</comment>
<proteinExistence type="inferred from homology"/>
<evidence type="ECO:0000313" key="18">
    <source>
        <dbReference type="Proteomes" id="UP000603912"/>
    </source>
</evidence>
<comment type="similarity">
    <text evidence="2 12 13">Belongs to the TonB-dependent receptor family.</text>
</comment>
<dbReference type="InterPro" id="IPR037066">
    <property type="entry name" value="Plug_dom_sf"/>
</dbReference>
<keyword evidence="3 12" id="KW-0813">Transport</keyword>
<organism evidence="17 18">
    <name type="scientific">Alsobacter metallidurans</name>
    <dbReference type="NCBI Taxonomy" id="340221"/>
    <lineage>
        <taxon>Bacteria</taxon>
        <taxon>Pseudomonadati</taxon>
        <taxon>Pseudomonadota</taxon>
        <taxon>Alphaproteobacteria</taxon>
        <taxon>Hyphomicrobiales</taxon>
        <taxon>Alsobacteraceae</taxon>
        <taxon>Alsobacter</taxon>
    </lineage>
</organism>
<evidence type="ECO:0000256" key="14">
    <source>
        <dbReference type="SAM" id="MobiDB-lite"/>
    </source>
</evidence>
<feature type="compositionally biased region" description="Low complexity" evidence="14">
    <location>
        <begin position="81"/>
        <end position="119"/>
    </location>
</feature>
<evidence type="ECO:0000256" key="5">
    <source>
        <dbReference type="ARBA" id="ARBA00022692"/>
    </source>
</evidence>
<feature type="domain" description="TonB-dependent receptor-like beta-barrel" evidence="15">
    <location>
        <begin position="318"/>
        <end position="778"/>
    </location>
</feature>
<evidence type="ECO:0000256" key="2">
    <source>
        <dbReference type="ARBA" id="ARBA00009810"/>
    </source>
</evidence>
<evidence type="ECO:0000313" key="17">
    <source>
        <dbReference type="EMBL" id="GGH16671.1"/>
    </source>
</evidence>
<feature type="compositionally biased region" description="Polar residues" evidence="14">
    <location>
        <begin position="12"/>
        <end position="21"/>
    </location>
</feature>
<reference evidence="17" key="1">
    <citation type="journal article" date="2014" name="Int. J. Syst. Evol. Microbiol.">
        <title>Complete genome sequence of Corynebacterium casei LMG S-19264T (=DSM 44701T), isolated from a smear-ripened cheese.</title>
        <authorList>
            <consortium name="US DOE Joint Genome Institute (JGI-PGF)"/>
            <person name="Walter F."/>
            <person name="Albersmeier A."/>
            <person name="Kalinowski J."/>
            <person name="Ruckert C."/>
        </authorList>
    </citation>
    <scope>NUCLEOTIDE SEQUENCE</scope>
    <source>
        <strain evidence="17">CGMCC 1.12214</strain>
    </source>
</reference>
<dbReference type="SUPFAM" id="SSF56935">
    <property type="entry name" value="Porins"/>
    <property type="match status" value="1"/>
</dbReference>
<feature type="region of interest" description="Disordered" evidence="14">
    <location>
        <begin position="44"/>
        <end position="128"/>
    </location>
</feature>
<accession>A0A917I6L2</accession>
<dbReference type="GO" id="GO:0009279">
    <property type="term" value="C:cell outer membrane"/>
    <property type="evidence" value="ECO:0007669"/>
    <property type="project" value="UniProtKB-SubCell"/>
</dbReference>
<keyword evidence="7" id="KW-0406">Ion transport</keyword>
<dbReference type="Gene3D" id="2.40.170.20">
    <property type="entry name" value="TonB-dependent receptor, beta-barrel domain"/>
    <property type="match status" value="1"/>
</dbReference>
<dbReference type="PROSITE" id="PS52016">
    <property type="entry name" value="TONB_DEPENDENT_REC_3"/>
    <property type="match status" value="1"/>
</dbReference>
<evidence type="ECO:0000256" key="7">
    <source>
        <dbReference type="ARBA" id="ARBA00023065"/>
    </source>
</evidence>
<dbReference type="AlphaFoldDB" id="A0A917I6L2"/>
<dbReference type="Proteomes" id="UP000603912">
    <property type="component" value="Unassembled WGS sequence"/>
</dbReference>
<dbReference type="CDD" id="cd01347">
    <property type="entry name" value="ligand_gated_channel"/>
    <property type="match status" value="1"/>
</dbReference>
<dbReference type="Pfam" id="PF00593">
    <property type="entry name" value="TonB_dep_Rec_b-barrel"/>
    <property type="match status" value="1"/>
</dbReference>
<dbReference type="InterPro" id="IPR036942">
    <property type="entry name" value="Beta-barrel_TonB_sf"/>
</dbReference>
<keyword evidence="9 12" id="KW-0472">Membrane</keyword>
<keyword evidence="10 17" id="KW-0675">Receptor</keyword>
<evidence type="ECO:0000256" key="12">
    <source>
        <dbReference type="PROSITE-ProRule" id="PRU01360"/>
    </source>
</evidence>
<dbReference type="PANTHER" id="PTHR32552:SF83">
    <property type="entry name" value="BLR3904 PROTEIN"/>
    <property type="match status" value="1"/>
</dbReference>
<evidence type="ECO:0000256" key="13">
    <source>
        <dbReference type="RuleBase" id="RU003357"/>
    </source>
</evidence>
<dbReference type="InterPro" id="IPR000531">
    <property type="entry name" value="Beta-barrel_TonB"/>
</dbReference>
<evidence type="ECO:0000259" key="16">
    <source>
        <dbReference type="Pfam" id="PF07715"/>
    </source>
</evidence>
<feature type="domain" description="TonB-dependent receptor plug" evidence="16">
    <location>
        <begin position="143"/>
        <end position="242"/>
    </location>
</feature>
<sequence>MGDCKRPATLRGASTFSTTRPTGPKTDRSAGVGLLTAAALAGTLAAQEAAAQTATTTPGLTVEAPAEPRKRKPVAAKPTRARPLAAASRPARPAVAAPAQAAAGPGAAGAPGPQAGPSANPYADPAAPFKVDRSASSKLTEPLLNTPRTVTAIPKEVIEEKQATSFRELVRTTPGLTLGSGEGGNAFGDRVFIRGFDARNDIYVDGVRDPGVNIRENFATEQVEVLKGPASTVGGRGTSGGAVNVVTKKPSFVSFYEAGLTGGTDATKRMTFDVNHVVSPEFAVRANGMVQGAGVAGRNEVFDNRWGGAIAATWKPNERFQMTVDYFHVDLDQLPDWGVPFDARKRRPFTESGLNRNNYYGLPNRDFQKAKQDIATASMSYELTDWATLSNKFRYGFSVLDYVASAPGSVNTTNPDPARWTVNSGAKSRYQENEVIANQTELTTKFTTFGLLHTLVSGVEISRENVSRDSYLALSTESFGAGAIPGASLNLWDPGGGLIPFTGTFAKTGRPTEIGVDTRSAYLLDTVNWNDRFFLTGGVRVDDYGIKAASTAATGVRTTLERDDTMFNWNIGATYKPLPFAAVYAAYGTSSNPVGSELDGGGNDYGALTASNAALGPEKNRSYEVGTKWELFDRRLLVTAALFQNEKSRARETIGATVSPTGEYRVRGVEVGVGGNVTDRWSLFGGAVFMDSEVTKSAIAANRGLQLANIAHESFSLLSKYAITDKLSVGAQATYIGRILGGTFAANNNVLPGGWRLDLLAEYKFTDHVSARLNVLNVTDATIYDAFYRSNVPYVYLAPGRAAYFSLNFKY</sequence>
<evidence type="ECO:0000256" key="9">
    <source>
        <dbReference type="ARBA" id="ARBA00023136"/>
    </source>
</evidence>
<dbReference type="EMBL" id="BMES01000001">
    <property type="protein sequence ID" value="GGH16671.1"/>
    <property type="molecule type" value="Genomic_DNA"/>
</dbReference>
<dbReference type="InterPro" id="IPR039426">
    <property type="entry name" value="TonB-dep_rcpt-like"/>
</dbReference>
<keyword evidence="8 13" id="KW-0798">TonB box</keyword>